<comment type="caution">
    <text evidence="7">The sequence shown here is derived from an EMBL/GenBank/DDBJ whole genome shotgun (WGS) entry which is preliminary data.</text>
</comment>
<dbReference type="GO" id="GO:0030904">
    <property type="term" value="C:retromer complex"/>
    <property type="evidence" value="ECO:0007669"/>
    <property type="project" value="InterPro"/>
</dbReference>
<proteinExistence type="inferred from homology"/>
<dbReference type="PANTHER" id="PTHR11124">
    <property type="entry name" value="VACUOLAR SORTING PROTEIN VPS29"/>
    <property type="match status" value="1"/>
</dbReference>
<evidence type="ECO:0000256" key="5">
    <source>
        <dbReference type="RuleBase" id="RU362040"/>
    </source>
</evidence>
<dbReference type="NCBIfam" id="TIGR00040">
    <property type="entry name" value="yfcE"/>
    <property type="match status" value="1"/>
</dbReference>
<comment type="similarity">
    <text evidence="1 5">Belongs to the VPS29 family.</text>
</comment>
<dbReference type="GO" id="GO:0005829">
    <property type="term" value="C:cytosol"/>
    <property type="evidence" value="ECO:0007669"/>
    <property type="project" value="GOC"/>
</dbReference>
<dbReference type="EMBL" id="SIDB01000008">
    <property type="protein sequence ID" value="KAI3429518.1"/>
    <property type="molecule type" value="Genomic_DNA"/>
</dbReference>
<accession>A0A9D4YW46</accession>
<dbReference type="InterPro" id="IPR028661">
    <property type="entry name" value="Vps29"/>
</dbReference>
<dbReference type="InterPro" id="IPR029052">
    <property type="entry name" value="Metallo-depent_PP-like"/>
</dbReference>
<feature type="domain" description="Calcineurin-like phosphoesterase" evidence="6">
    <location>
        <begin position="4"/>
        <end position="158"/>
    </location>
</feature>
<dbReference type="GO" id="GO:0031410">
    <property type="term" value="C:cytoplasmic vesicle"/>
    <property type="evidence" value="ECO:0007669"/>
    <property type="project" value="UniProtKB-ARBA"/>
</dbReference>
<dbReference type="InterPro" id="IPR000979">
    <property type="entry name" value="Phosphodiesterase_MJ0936/Vps29"/>
</dbReference>
<dbReference type="Gene3D" id="3.60.21.10">
    <property type="match status" value="1"/>
</dbReference>
<keyword evidence="3" id="KW-0813">Transport</keyword>
<evidence type="ECO:0000313" key="8">
    <source>
        <dbReference type="Proteomes" id="UP001055712"/>
    </source>
</evidence>
<dbReference type="Pfam" id="PF12850">
    <property type="entry name" value="Metallophos_2"/>
    <property type="match status" value="1"/>
</dbReference>
<evidence type="ECO:0000313" key="7">
    <source>
        <dbReference type="EMBL" id="KAI3429518.1"/>
    </source>
</evidence>
<sequence>MVLVLCIGDLHLPHRAADLPTKFKSLLVPGKISHILCPGNLCTETAYDYLRSVCSDVTVTQGDFDESTKWPDTQVVLIGDLRVGLCHGHQVVPWGDREALAILQRKLDCDILVTGHTHRFEAYRHEDRMVISTGSATGAYSAVTENPTPSFALMDVDGGKATVYVYELVEGQVKVDKLEFTKPQRGGGVGLRQL</sequence>
<dbReference type="FunFam" id="3.60.21.10:FF:000015">
    <property type="entry name" value="Vacuolar protein sorting-associated protein 29"/>
    <property type="match status" value="1"/>
</dbReference>
<dbReference type="AlphaFoldDB" id="A0A9D4YW46"/>
<name>A0A9D4YW46_CHLVU</name>
<evidence type="ECO:0000259" key="6">
    <source>
        <dbReference type="Pfam" id="PF12850"/>
    </source>
</evidence>
<evidence type="ECO:0000256" key="3">
    <source>
        <dbReference type="ARBA" id="ARBA00022448"/>
    </source>
</evidence>
<dbReference type="SUPFAM" id="SSF56300">
    <property type="entry name" value="Metallo-dependent phosphatases"/>
    <property type="match status" value="1"/>
</dbReference>
<protein>
    <recommendedName>
        <fullName evidence="2 5">Vacuolar protein sorting-associated protein 29</fullName>
    </recommendedName>
</protein>
<organism evidence="7 8">
    <name type="scientific">Chlorella vulgaris</name>
    <name type="common">Green alga</name>
    <dbReference type="NCBI Taxonomy" id="3077"/>
    <lineage>
        <taxon>Eukaryota</taxon>
        <taxon>Viridiplantae</taxon>
        <taxon>Chlorophyta</taxon>
        <taxon>core chlorophytes</taxon>
        <taxon>Trebouxiophyceae</taxon>
        <taxon>Chlorellales</taxon>
        <taxon>Chlorellaceae</taxon>
        <taxon>Chlorella clade</taxon>
        <taxon>Chlorella</taxon>
    </lineage>
</organism>
<dbReference type="OrthoDB" id="10258130at2759"/>
<keyword evidence="4" id="KW-0653">Protein transport</keyword>
<reference evidence="7" key="2">
    <citation type="submission" date="2020-11" db="EMBL/GenBank/DDBJ databases">
        <authorList>
            <person name="Cecchin M."/>
            <person name="Marcolungo L."/>
            <person name="Rossato M."/>
            <person name="Girolomoni L."/>
            <person name="Cosentino E."/>
            <person name="Cuine S."/>
            <person name="Li-Beisson Y."/>
            <person name="Delledonne M."/>
            <person name="Ballottari M."/>
        </authorList>
    </citation>
    <scope>NUCLEOTIDE SEQUENCE</scope>
    <source>
        <strain evidence="7">211/11P</strain>
        <tissue evidence="7">Whole cell</tissue>
    </source>
</reference>
<keyword evidence="8" id="KW-1185">Reference proteome</keyword>
<evidence type="ECO:0000256" key="4">
    <source>
        <dbReference type="ARBA" id="ARBA00022927"/>
    </source>
</evidence>
<gene>
    <name evidence="7" type="ORF">D9Q98_005607</name>
</gene>
<dbReference type="InterPro" id="IPR024654">
    <property type="entry name" value="Calcineurin-like_PHP_lpxH"/>
</dbReference>
<dbReference type="CDD" id="cd07394">
    <property type="entry name" value="MPP_Vps29"/>
    <property type="match status" value="1"/>
</dbReference>
<evidence type="ECO:0000256" key="1">
    <source>
        <dbReference type="ARBA" id="ARBA00005945"/>
    </source>
</evidence>
<evidence type="ECO:0000256" key="2">
    <source>
        <dbReference type="ARBA" id="ARBA00017767"/>
    </source>
</evidence>
<dbReference type="GO" id="GO:0015031">
    <property type="term" value="P:protein transport"/>
    <property type="evidence" value="ECO:0007669"/>
    <property type="project" value="UniProtKB-KW"/>
</dbReference>
<reference evidence="7" key="1">
    <citation type="journal article" date="2019" name="Plant J.">
        <title>Chlorella vulgaris genome assembly and annotation reveals the molecular basis for metabolic acclimation to high light conditions.</title>
        <authorList>
            <person name="Cecchin M."/>
            <person name="Marcolungo L."/>
            <person name="Rossato M."/>
            <person name="Girolomoni L."/>
            <person name="Cosentino E."/>
            <person name="Cuine S."/>
            <person name="Li-Beisson Y."/>
            <person name="Delledonne M."/>
            <person name="Ballottari M."/>
        </authorList>
    </citation>
    <scope>NUCLEOTIDE SEQUENCE</scope>
    <source>
        <strain evidence="7">211/11P</strain>
    </source>
</reference>
<dbReference type="GO" id="GO:0042147">
    <property type="term" value="P:retrograde transport, endosome to Golgi"/>
    <property type="evidence" value="ECO:0007669"/>
    <property type="project" value="InterPro"/>
</dbReference>
<dbReference type="Proteomes" id="UP001055712">
    <property type="component" value="Unassembled WGS sequence"/>
</dbReference>